<dbReference type="PRINTS" id="PR00973">
    <property type="entry name" value="RIBOSOMALS17"/>
</dbReference>
<keyword evidence="3 6" id="KW-0694">RNA-binding</keyword>
<dbReference type="NCBIfam" id="TIGR03630">
    <property type="entry name" value="uS17_arch"/>
    <property type="match status" value="1"/>
</dbReference>
<accession>A0A1B1TBP9</accession>
<dbReference type="Gene3D" id="2.40.50.1000">
    <property type="match status" value="1"/>
</dbReference>
<keyword evidence="5 6" id="KW-0687">Ribonucleoprotein</keyword>
<dbReference type="GO" id="GO:0006412">
    <property type="term" value="P:translation"/>
    <property type="evidence" value="ECO:0007669"/>
    <property type="project" value="UniProtKB-UniRule"/>
</dbReference>
<reference evidence="8" key="1">
    <citation type="submission" date="2014-11" db="EMBL/GenBank/DDBJ databases">
        <authorList>
            <person name="Zhu J."/>
            <person name="Qi W."/>
            <person name="Song R."/>
        </authorList>
    </citation>
    <scope>NUCLEOTIDE SEQUENCE</scope>
</reference>
<dbReference type="PANTHER" id="PTHR10744">
    <property type="entry name" value="40S RIBOSOMAL PROTEIN S11 FAMILY MEMBER"/>
    <property type="match status" value="1"/>
</dbReference>
<dbReference type="SUPFAM" id="SSF50249">
    <property type="entry name" value="Nucleic acid-binding proteins"/>
    <property type="match status" value="1"/>
</dbReference>
<proteinExistence type="inferred from homology"/>
<evidence type="ECO:0000313" key="8">
    <source>
        <dbReference type="EMBL" id="ANV79695.1"/>
    </source>
</evidence>
<comment type="subunit">
    <text evidence="6">Part of the 30S ribosomal subunit.</text>
</comment>
<keyword evidence="4 6" id="KW-0689">Ribosomal protein</keyword>
<dbReference type="GO" id="GO:0003735">
    <property type="term" value="F:structural constituent of ribosome"/>
    <property type="evidence" value="ECO:0007669"/>
    <property type="project" value="UniProtKB-UniRule"/>
</dbReference>
<sequence length="110" mass="12814">MRDIGVDVKPPKGEWDGNMNCPFYGNLRVRGQIIEGIVSTSSMTDAIVVERRMERYMKKYERYEKRTRRYSAHLPSCIGHLNPGDKVRIMECRPLSKTIKFCVIESEESK</sequence>
<evidence type="ECO:0000256" key="5">
    <source>
        <dbReference type="ARBA" id="ARBA00023274"/>
    </source>
</evidence>
<evidence type="ECO:0000256" key="1">
    <source>
        <dbReference type="ARBA" id="ARBA00010254"/>
    </source>
</evidence>
<evidence type="ECO:0000256" key="6">
    <source>
        <dbReference type="HAMAP-Rule" id="MF_01345"/>
    </source>
</evidence>
<protein>
    <recommendedName>
        <fullName evidence="6">Small ribosomal subunit protein uS17</fullName>
    </recommendedName>
</protein>
<dbReference type="GO" id="GO:0022627">
    <property type="term" value="C:cytosolic small ribosomal subunit"/>
    <property type="evidence" value="ECO:0007669"/>
    <property type="project" value="UniProtKB-UniRule"/>
</dbReference>
<evidence type="ECO:0000256" key="2">
    <source>
        <dbReference type="ARBA" id="ARBA00022730"/>
    </source>
</evidence>
<comment type="similarity">
    <text evidence="1 6 7">Belongs to the universal ribosomal protein uS17 family.</text>
</comment>
<evidence type="ECO:0000256" key="3">
    <source>
        <dbReference type="ARBA" id="ARBA00022884"/>
    </source>
</evidence>
<comment type="function">
    <text evidence="6">One of the primary rRNA binding proteins, it binds specifically to the 5'-end of 16S ribosomal RNA.</text>
</comment>
<dbReference type="InterPro" id="IPR012340">
    <property type="entry name" value="NA-bd_OB-fold"/>
</dbReference>
<dbReference type="GO" id="GO:0019843">
    <property type="term" value="F:rRNA binding"/>
    <property type="evidence" value="ECO:0007669"/>
    <property type="project" value="UniProtKB-UniRule"/>
</dbReference>
<evidence type="ECO:0000256" key="4">
    <source>
        <dbReference type="ARBA" id="ARBA00022980"/>
    </source>
</evidence>
<dbReference type="PANTHER" id="PTHR10744:SF9">
    <property type="entry name" value="40S RIBOSOMAL PROTEIN S11-RELATED"/>
    <property type="match status" value="1"/>
</dbReference>
<dbReference type="InterPro" id="IPR019979">
    <property type="entry name" value="Ribosomal_uS17_CS"/>
</dbReference>
<reference evidence="8" key="2">
    <citation type="journal article" date="2015" name="ISME J.">
        <title>A new class of marine Euryarchaeota group II from the Mediterranean deep chlorophyll maximum.</title>
        <authorList>
            <person name="Martin-Cuadrado A.B."/>
            <person name="Garcia-Heredia I."/>
            <person name="Molto A.G."/>
            <person name="Lopez-Ubeda R."/>
            <person name="Kimes N."/>
            <person name="Lopez-Garcia P."/>
            <person name="Moreira D."/>
            <person name="Rodriguez-Valera F."/>
        </authorList>
    </citation>
    <scope>NUCLEOTIDE SEQUENCE</scope>
</reference>
<dbReference type="NCBIfam" id="NF006345">
    <property type="entry name" value="PRK08572.1"/>
    <property type="match status" value="1"/>
</dbReference>
<dbReference type="CDD" id="cd00364">
    <property type="entry name" value="Ribosomal_uS17"/>
    <property type="match status" value="1"/>
</dbReference>
<dbReference type="Pfam" id="PF00366">
    <property type="entry name" value="Ribosomal_S17"/>
    <property type="match status" value="1"/>
</dbReference>
<dbReference type="InterPro" id="IPR028333">
    <property type="entry name" value="Ribosomal_uS17_arc/euk"/>
</dbReference>
<dbReference type="EMBL" id="KP211849">
    <property type="protein sequence ID" value="ANV79695.1"/>
    <property type="molecule type" value="Genomic_DNA"/>
</dbReference>
<keyword evidence="2 6" id="KW-0699">rRNA-binding</keyword>
<dbReference type="HAMAP" id="MF_01345_A">
    <property type="entry name" value="Ribosomal_uS17_A"/>
    <property type="match status" value="1"/>
</dbReference>
<name>A0A1B1TBP9_9ARCH</name>
<evidence type="ECO:0000256" key="7">
    <source>
        <dbReference type="RuleBase" id="RU003872"/>
    </source>
</evidence>
<dbReference type="InterPro" id="IPR000266">
    <property type="entry name" value="Ribosomal_uS17"/>
</dbReference>
<dbReference type="PROSITE" id="PS00056">
    <property type="entry name" value="RIBOSOMAL_S17"/>
    <property type="match status" value="1"/>
</dbReference>
<dbReference type="AlphaFoldDB" id="A0A1B1TBP9"/>
<organism evidence="8">
    <name type="scientific">uncultured Poseidoniia archaeon</name>
    <dbReference type="NCBI Taxonomy" id="1697135"/>
    <lineage>
        <taxon>Archaea</taxon>
        <taxon>Methanobacteriati</taxon>
        <taxon>Thermoplasmatota</taxon>
        <taxon>Candidatus Poseidoniia</taxon>
        <taxon>environmental samples</taxon>
    </lineage>
</organism>
<gene>
    <name evidence="6" type="primary">rps17</name>
</gene>
<dbReference type="InterPro" id="IPR019978">
    <property type="entry name" value="Ribosomal_uS17_archaeal"/>
</dbReference>